<keyword evidence="2" id="KW-1185">Reference proteome</keyword>
<dbReference type="InterPro" id="IPR043504">
    <property type="entry name" value="Peptidase_S1_PA_chymotrypsin"/>
</dbReference>
<proteinExistence type="predicted"/>
<dbReference type="RefSeq" id="WP_371717557.1">
    <property type="nucleotide sequence ID" value="NZ_JBGOOF010000002.1"/>
</dbReference>
<organism evidence="1 2">
    <name type="scientific">Vibrio bivalvicida</name>
    <dbReference type="NCBI Taxonomy" id="1276888"/>
    <lineage>
        <taxon>Bacteria</taxon>
        <taxon>Pseudomonadati</taxon>
        <taxon>Pseudomonadota</taxon>
        <taxon>Gammaproteobacteria</taxon>
        <taxon>Vibrionales</taxon>
        <taxon>Vibrionaceae</taxon>
        <taxon>Vibrio</taxon>
        <taxon>Vibrio oreintalis group</taxon>
    </lineage>
</organism>
<dbReference type="Proteomes" id="UP001569151">
    <property type="component" value="Unassembled WGS sequence"/>
</dbReference>
<dbReference type="PROSITE" id="PS51257">
    <property type="entry name" value="PROKAR_LIPOPROTEIN"/>
    <property type="match status" value="1"/>
</dbReference>
<protein>
    <recommendedName>
        <fullName evidence="3">Serine protease</fullName>
    </recommendedName>
</protein>
<sequence length="230" mass="25054">MSKADVSFTGNISLSEILMRKYFVQLLIATMTGCANGIPDIKSEIEDEIEASNEKIFVGLPVFASLEGTTVRLDESWLLTAKHNRAILTLQGAEVHYHPYCDIALVRNHGLPQTKVGLVYSGDDVSHIGYPIGLPISSSKGLYIGDIFVDGWDKCQKSASTGVVMAGMSGGGVYNKDGELVGINHGYTNGIITWSNNHVEERPAIFVSLYTVKDWLQSITGKDYFDATDS</sequence>
<evidence type="ECO:0000313" key="1">
    <source>
        <dbReference type="EMBL" id="MEZ8207652.1"/>
    </source>
</evidence>
<gene>
    <name evidence="1" type="ORF">ACED39_02555</name>
</gene>
<dbReference type="Gene3D" id="2.40.10.10">
    <property type="entry name" value="Trypsin-like serine proteases"/>
    <property type="match status" value="1"/>
</dbReference>
<name>A0ABV4MDJ0_9VIBR</name>
<accession>A0ABV4MDJ0</accession>
<evidence type="ECO:0008006" key="3">
    <source>
        <dbReference type="Google" id="ProtNLM"/>
    </source>
</evidence>
<reference evidence="1 2" key="1">
    <citation type="submission" date="2024-06" db="EMBL/GenBank/DDBJ databases">
        <authorList>
            <person name="Steensen K."/>
            <person name="Seneca J."/>
            <person name="Bartlau N."/>
            <person name="Yu A.X."/>
            <person name="Polz M.F."/>
        </authorList>
    </citation>
    <scope>NUCLEOTIDE SEQUENCE [LARGE SCALE GENOMIC DNA]</scope>
    <source>
        <strain evidence="1 2">1F146</strain>
    </source>
</reference>
<dbReference type="EMBL" id="JBGOOS010000002">
    <property type="protein sequence ID" value="MEZ8207652.1"/>
    <property type="molecule type" value="Genomic_DNA"/>
</dbReference>
<dbReference type="SUPFAM" id="SSF50494">
    <property type="entry name" value="Trypsin-like serine proteases"/>
    <property type="match status" value="1"/>
</dbReference>
<dbReference type="InterPro" id="IPR009003">
    <property type="entry name" value="Peptidase_S1_PA"/>
</dbReference>
<evidence type="ECO:0000313" key="2">
    <source>
        <dbReference type="Proteomes" id="UP001569151"/>
    </source>
</evidence>
<comment type="caution">
    <text evidence="1">The sequence shown here is derived from an EMBL/GenBank/DDBJ whole genome shotgun (WGS) entry which is preliminary data.</text>
</comment>